<name>A0ABT0SV43_9GAMM</name>
<comment type="caution">
    <text evidence="2">The sequence shown here is derived from an EMBL/GenBank/DDBJ whole genome shotgun (WGS) entry which is preliminary data.</text>
</comment>
<feature type="chain" id="PRO_5046662701" description="DUF1311 domain-containing protein" evidence="1">
    <location>
        <begin position="19"/>
        <end position="116"/>
    </location>
</feature>
<dbReference type="RefSeq" id="WP_250084390.1">
    <property type="nucleotide sequence ID" value="NZ_JAMJPJ010000056.1"/>
</dbReference>
<evidence type="ECO:0000256" key="1">
    <source>
        <dbReference type="SAM" id="SignalP"/>
    </source>
</evidence>
<gene>
    <name evidence="2" type="ORF">M8006_17260</name>
</gene>
<sequence>MKLLAGFGLALFAATSMAKENVTFSQYKVSTEVAADLARQCRVEVQQEYGERCDRFYSHMENHMALYNQFTSRIASEGDNAYGSADSVELEMHQKTVSRLMESMQYINTMSELHFQ</sequence>
<protein>
    <recommendedName>
        <fullName evidence="4">DUF1311 domain-containing protein</fullName>
    </recommendedName>
</protein>
<feature type="signal peptide" evidence="1">
    <location>
        <begin position="1"/>
        <end position="18"/>
    </location>
</feature>
<keyword evidence="3" id="KW-1185">Reference proteome</keyword>
<keyword evidence="1" id="KW-0732">Signal</keyword>
<evidence type="ECO:0000313" key="3">
    <source>
        <dbReference type="Proteomes" id="UP001165308"/>
    </source>
</evidence>
<dbReference type="Proteomes" id="UP001165308">
    <property type="component" value="Unassembled WGS sequence"/>
</dbReference>
<accession>A0ABT0SV43</accession>
<proteinExistence type="predicted"/>
<dbReference type="EMBL" id="JAMJPJ010000056">
    <property type="protein sequence ID" value="MCL7931704.1"/>
    <property type="molecule type" value="Genomic_DNA"/>
</dbReference>
<evidence type="ECO:0000313" key="2">
    <source>
        <dbReference type="EMBL" id="MCL7931704.1"/>
    </source>
</evidence>
<evidence type="ECO:0008006" key="4">
    <source>
        <dbReference type="Google" id="ProtNLM"/>
    </source>
</evidence>
<organism evidence="2 3">
    <name type="scientific">Halomonas llamarensis</name>
    <dbReference type="NCBI Taxonomy" id="2945104"/>
    <lineage>
        <taxon>Bacteria</taxon>
        <taxon>Pseudomonadati</taxon>
        <taxon>Pseudomonadota</taxon>
        <taxon>Gammaproteobacteria</taxon>
        <taxon>Oceanospirillales</taxon>
        <taxon>Halomonadaceae</taxon>
        <taxon>Halomonas</taxon>
    </lineage>
</organism>
<reference evidence="2" key="1">
    <citation type="submission" date="2022-05" db="EMBL/GenBank/DDBJ databases">
        <title>Halomonas geminus sp. nov. and Halomonas llamarensis sp. nov. isolated from high-altitude salars of the Atacama Desert.</title>
        <authorList>
            <person name="Hintersatz C."/>
            <person name="Rojas L.A."/>
            <person name="Wei T.-S."/>
            <person name="Kutschke S."/>
            <person name="Lehmann F."/>
            <person name="Jain R."/>
            <person name="Pollmann K."/>
        </authorList>
    </citation>
    <scope>NUCLEOTIDE SEQUENCE</scope>
    <source>
        <strain evidence="2">ATCHA</strain>
    </source>
</reference>